<comment type="caution">
    <text evidence="2">The sequence shown here is derived from an EMBL/GenBank/DDBJ whole genome shotgun (WGS) entry which is preliminary data.</text>
</comment>
<evidence type="ECO:0000313" key="3">
    <source>
        <dbReference type="Proteomes" id="UP001501126"/>
    </source>
</evidence>
<dbReference type="EMBL" id="BAAAFH010000003">
    <property type="protein sequence ID" value="GAA0873760.1"/>
    <property type="molecule type" value="Genomic_DNA"/>
</dbReference>
<name>A0ABP3XWT7_9FLAO</name>
<accession>A0ABP3XWT7</accession>
<feature type="domain" description="Lipid/polyisoprenoid-binding YceI-like" evidence="1">
    <location>
        <begin position="40"/>
        <end position="175"/>
    </location>
</feature>
<dbReference type="Proteomes" id="UP001501126">
    <property type="component" value="Unassembled WGS sequence"/>
</dbReference>
<proteinExistence type="predicted"/>
<dbReference type="Pfam" id="PF04264">
    <property type="entry name" value="YceI"/>
    <property type="match status" value="1"/>
</dbReference>
<gene>
    <name evidence="2" type="ORF">GCM10009118_01680</name>
</gene>
<keyword evidence="3" id="KW-1185">Reference proteome</keyword>
<dbReference type="PROSITE" id="PS51257">
    <property type="entry name" value="PROKAR_LIPOPROTEIN"/>
    <property type="match status" value="1"/>
</dbReference>
<dbReference type="RefSeq" id="WP_343784109.1">
    <property type="nucleotide sequence ID" value="NZ_BAAAFH010000003.1"/>
</dbReference>
<dbReference type="InterPro" id="IPR007372">
    <property type="entry name" value="Lipid/polyisoprenoid-bd_YceI"/>
</dbReference>
<protein>
    <submittedName>
        <fullName evidence="2">YceI family protein</fullName>
    </submittedName>
</protein>
<dbReference type="InterPro" id="IPR036761">
    <property type="entry name" value="TTHA0802/YceI-like_sf"/>
</dbReference>
<evidence type="ECO:0000259" key="1">
    <source>
        <dbReference type="Pfam" id="PF04264"/>
    </source>
</evidence>
<sequence>MNKINWLVLGAAAVILSSCGGSTEPEEEKVEEKVIKECYYTYNPANSKMTWTAYKFTEKTPVSGTFNEVNIEGAEVLNDPIALLEGLSFSIPIATINTQNPERDEKIKNSFFGVLENTSVLTGKVQSLKDDGKAEVVMTINNREKVVEGTYTLVEGDFKFMATVDLAAFEALNGVEELNKICHDLHIGADGVSKLWEVIDVSFETKLNMDCN</sequence>
<organism evidence="2 3">
    <name type="scientific">Wandonia haliotis</name>
    <dbReference type="NCBI Taxonomy" id="574963"/>
    <lineage>
        <taxon>Bacteria</taxon>
        <taxon>Pseudomonadati</taxon>
        <taxon>Bacteroidota</taxon>
        <taxon>Flavobacteriia</taxon>
        <taxon>Flavobacteriales</taxon>
        <taxon>Crocinitomicaceae</taxon>
        <taxon>Wandonia</taxon>
    </lineage>
</organism>
<dbReference type="SUPFAM" id="SSF101874">
    <property type="entry name" value="YceI-like"/>
    <property type="match status" value="1"/>
</dbReference>
<reference evidence="3" key="1">
    <citation type="journal article" date="2019" name="Int. J. Syst. Evol. Microbiol.">
        <title>The Global Catalogue of Microorganisms (GCM) 10K type strain sequencing project: providing services to taxonomists for standard genome sequencing and annotation.</title>
        <authorList>
            <consortium name="The Broad Institute Genomics Platform"/>
            <consortium name="The Broad Institute Genome Sequencing Center for Infectious Disease"/>
            <person name="Wu L."/>
            <person name="Ma J."/>
        </authorList>
    </citation>
    <scope>NUCLEOTIDE SEQUENCE [LARGE SCALE GENOMIC DNA]</scope>
    <source>
        <strain evidence="3">JCM 16083</strain>
    </source>
</reference>
<evidence type="ECO:0000313" key="2">
    <source>
        <dbReference type="EMBL" id="GAA0873760.1"/>
    </source>
</evidence>
<dbReference type="Gene3D" id="2.40.128.110">
    <property type="entry name" value="Lipid/polyisoprenoid-binding, YceI-like"/>
    <property type="match status" value="1"/>
</dbReference>